<dbReference type="EMBL" id="KQ982179">
    <property type="protein sequence ID" value="KYQ59282.1"/>
    <property type="molecule type" value="Genomic_DNA"/>
</dbReference>
<dbReference type="Pfam" id="PF08772">
    <property type="entry name" value="Zn_ribbon_NOB1"/>
    <property type="match status" value="1"/>
</dbReference>
<feature type="binding site" evidence="9">
    <location>
        <position position="355"/>
    </location>
    <ligand>
        <name>Zn(2+)</name>
        <dbReference type="ChEBI" id="CHEBI:29105"/>
    </ligand>
</feature>
<dbReference type="InterPro" id="IPR017117">
    <property type="entry name" value="Nob1_euk"/>
</dbReference>
<evidence type="ECO:0000256" key="2">
    <source>
        <dbReference type="ARBA" id="ARBA00005858"/>
    </source>
</evidence>
<dbReference type="PANTHER" id="PTHR12814:SF2">
    <property type="entry name" value="RNA-BINDING PROTEIN NOB1"/>
    <property type="match status" value="1"/>
</dbReference>
<gene>
    <name evidence="13" type="ORF">ALC60_01710</name>
</gene>
<feature type="region of interest" description="Disordered" evidence="10">
    <location>
        <begin position="193"/>
        <end position="218"/>
    </location>
</feature>
<comment type="similarity">
    <text evidence="2 8">Belongs to the NOB1 family.</text>
</comment>
<keyword evidence="14" id="KW-1185">Reference proteome</keyword>
<evidence type="ECO:0000256" key="4">
    <source>
        <dbReference type="ARBA" id="ARBA00022723"/>
    </source>
</evidence>
<protein>
    <recommendedName>
        <fullName evidence="8">RNA-binding protein NOB1</fullName>
    </recommendedName>
</protein>
<evidence type="ECO:0000256" key="10">
    <source>
        <dbReference type="SAM" id="MobiDB-lite"/>
    </source>
</evidence>
<dbReference type="InterPro" id="IPR033411">
    <property type="entry name" value="Ribonuclease_PIN"/>
</dbReference>
<accession>A0A151XFV5</accession>
<dbReference type="PIRSF" id="PIRSF037125">
    <property type="entry name" value="D-site_20S_pre-rRNA_nuclease"/>
    <property type="match status" value="1"/>
</dbReference>
<evidence type="ECO:0000256" key="9">
    <source>
        <dbReference type="PIRSR" id="PIRSR037125-1"/>
    </source>
</evidence>
<reference evidence="13 14" key="1">
    <citation type="submission" date="2015-09" db="EMBL/GenBank/DDBJ databases">
        <title>Trachymyrmex zeteki WGS genome.</title>
        <authorList>
            <person name="Nygaard S."/>
            <person name="Hu H."/>
            <person name="Boomsma J."/>
            <person name="Zhang G."/>
        </authorList>
    </citation>
    <scope>NUCLEOTIDE SEQUENCE [LARGE SCALE GENOMIC DNA]</scope>
    <source>
        <strain evidence="13">Tzet28-1</strain>
        <tissue evidence="13">Whole body</tissue>
    </source>
</reference>
<dbReference type="FunFam" id="3.40.50.1010:FF:000020">
    <property type="entry name" value="20S-pre-rRNA D-site endonuclease NOB1"/>
    <property type="match status" value="1"/>
</dbReference>
<evidence type="ECO:0000256" key="1">
    <source>
        <dbReference type="ARBA" id="ARBA00004123"/>
    </source>
</evidence>
<evidence type="ECO:0000259" key="11">
    <source>
        <dbReference type="Pfam" id="PF08772"/>
    </source>
</evidence>
<feature type="binding site" evidence="9">
    <location>
        <position position="340"/>
    </location>
    <ligand>
        <name>Zn(2+)</name>
        <dbReference type="ChEBI" id="CHEBI:29105"/>
    </ligand>
</feature>
<keyword evidence="3" id="KW-0540">Nuclease</keyword>
<dbReference type="STRING" id="64791.A0A151XFV5"/>
<keyword evidence="5" id="KW-0378">Hydrolase</keyword>
<comment type="subcellular location">
    <subcellularLocation>
        <location evidence="1 8">Nucleus</location>
    </subcellularLocation>
</comment>
<keyword evidence="6 8" id="KW-0862">Zinc</keyword>
<keyword evidence="7 8" id="KW-0539">Nucleus</keyword>
<evidence type="ECO:0000256" key="6">
    <source>
        <dbReference type="ARBA" id="ARBA00022833"/>
    </source>
</evidence>
<dbReference type="CDD" id="cd09876">
    <property type="entry name" value="PIN_Nob1-like"/>
    <property type="match status" value="1"/>
</dbReference>
<dbReference type="GO" id="GO:0004521">
    <property type="term" value="F:RNA endonuclease activity"/>
    <property type="evidence" value="ECO:0007669"/>
    <property type="project" value="UniProtKB-UniRule"/>
</dbReference>
<evidence type="ECO:0000313" key="13">
    <source>
        <dbReference type="EMBL" id="KYQ59282.1"/>
    </source>
</evidence>
<dbReference type="GO" id="GO:0031981">
    <property type="term" value="C:nuclear lumen"/>
    <property type="evidence" value="ECO:0007669"/>
    <property type="project" value="UniProtKB-ARBA"/>
</dbReference>
<evidence type="ECO:0000256" key="3">
    <source>
        <dbReference type="ARBA" id="ARBA00022722"/>
    </source>
</evidence>
<evidence type="ECO:0000256" key="8">
    <source>
        <dbReference type="PIRNR" id="PIRNR037125"/>
    </source>
</evidence>
<dbReference type="GO" id="GO:0030688">
    <property type="term" value="C:preribosome, small subunit precursor"/>
    <property type="evidence" value="ECO:0007669"/>
    <property type="project" value="TreeGrafter"/>
</dbReference>
<dbReference type="InterPro" id="IPR014881">
    <property type="entry name" value="NOB1_Zn-bd"/>
</dbReference>
<dbReference type="SUPFAM" id="SSF144206">
    <property type="entry name" value="NOB1 zinc finger-like"/>
    <property type="match status" value="1"/>
</dbReference>
<proteinExistence type="inferred from homology"/>
<dbReference type="AlphaFoldDB" id="A0A151XFV5"/>
<evidence type="ECO:0000256" key="7">
    <source>
        <dbReference type="ARBA" id="ARBA00023242"/>
    </source>
</evidence>
<dbReference type="GO" id="GO:0046872">
    <property type="term" value="F:metal ion binding"/>
    <property type="evidence" value="ECO:0007669"/>
    <property type="project" value="UniProtKB-UniRule"/>
</dbReference>
<comment type="function">
    <text evidence="8">May play a role in mRNA degradation.</text>
</comment>
<dbReference type="PANTHER" id="PTHR12814">
    <property type="entry name" value="RNA-BINDING PROTEIN NOB1"/>
    <property type="match status" value="1"/>
</dbReference>
<dbReference type="Pfam" id="PF17146">
    <property type="entry name" value="PIN_6"/>
    <property type="match status" value="1"/>
</dbReference>
<feature type="binding site" evidence="9">
    <location>
        <position position="352"/>
    </location>
    <ligand>
        <name>Zn(2+)</name>
        <dbReference type="ChEBI" id="CHEBI:29105"/>
    </ligand>
</feature>
<dbReference type="InterPro" id="IPR039907">
    <property type="entry name" value="NOB1"/>
</dbReference>
<dbReference type="Proteomes" id="UP000075809">
    <property type="component" value="Unassembled WGS sequence"/>
</dbReference>
<sequence length="475" mass="53878">MENKNKIQYLIVDTSAFIKNAALQDIGINILTEQAVIDEITNKRQLRKLVVLPYDLKVREVFTENIKFVTEFSKKSGDYISLSATDIKVIALTYQLEKEKVGSAHLKEIPTIRIIKSTADKESRDDLKLPVGFYMPKRKEINEVVTDNLKASLNNMEKKDVIEENTHTHTQIIRDSAIDDTINGTEINDVKKQFTPYTSASSDESQSDYETASDKEDDKTNDLADKFVKLKCNPTDLKIESVGMYAMDDSLASVDTMSKSDGSFEDKDKDDNGWITPANVSNIKKQMDSEILEEKAVTVACLTMDFAMQNVLVQMGLNVVALDGRVIKQMRTFIFRCYACFKTTSIMTKIFCPHCGNKTLKKIEVTLDENGKQQIHINFRRPLSAKGKRFSLPTPKGGKHANNPILCADQPMPEQRPSRLARIKNDPLDDDYIAGYSPFVMRDINSKSAMLGIRPDGIIKYWMKRNPNESKKRRK</sequence>
<evidence type="ECO:0000313" key="14">
    <source>
        <dbReference type="Proteomes" id="UP000075809"/>
    </source>
</evidence>
<dbReference type="KEGG" id="mzt:108731171"/>
<dbReference type="GO" id="GO:0005737">
    <property type="term" value="C:cytoplasm"/>
    <property type="evidence" value="ECO:0007669"/>
    <property type="project" value="UniProtKB-ARBA"/>
</dbReference>
<evidence type="ECO:0000256" key="5">
    <source>
        <dbReference type="ARBA" id="ARBA00022801"/>
    </source>
</evidence>
<evidence type="ECO:0000259" key="12">
    <source>
        <dbReference type="Pfam" id="PF17146"/>
    </source>
</evidence>
<organism evidence="13 14">
    <name type="scientific">Mycetomoellerius zeteki</name>
    <dbReference type="NCBI Taxonomy" id="64791"/>
    <lineage>
        <taxon>Eukaryota</taxon>
        <taxon>Metazoa</taxon>
        <taxon>Ecdysozoa</taxon>
        <taxon>Arthropoda</taxon>
        <taxon>Hexapoda</taxon>
        <taxon>Insecta</taxon>
        <taxon>Pterygota</taxon>
        <taxon>Neoptera</taxon>
        <taxon>Endopterygota</taxon>
        <taxon>Hymenoptera</taxon>
        <taxon>Apocrita</taxon>
        <taxon>Aculeata</taxon>
        <taxon>Formicoidea</taxon>
        <taxon>Formicidae</taxon>
        <taxon>Myrmicinae</taxon>
        <taxon>Mycetomoellerius</taxon>
    </lineage>
</organism>
<dbReference type="Gene3D" id="3.40.50.1010">
    <property type="entry name" value="5'-nuclease"/>
    <property type="match status" value="1"/>
</dbReference>
<dbReference type="GO" id="GO:0016787">
    <property type="term" value="F:hydrolase activity"/>
    <property type="evidence" value="ECO:0007669"/>
    <property type="project" value="UniProtKB-KW"/>
</dbReference>
<dbReference type="GO" id="GO:0030490">
    <property type="term" value="P:maturation of SSU-rRNA"/>
    <property type="evidence" value="ECO:0007669"/>
    <property type="project" value="TreeGrafter"/>
</dbReference>
<feature type="domain" description="Nin one binding (NOB1) Zn-ribbon-like" evidence="11">
    <location>
        <begin position="327"/>
        <end position="398"/>
    </location>
</feature>
<feature type="binding site" evidence="9">
    <location>
        <position position="337"/>
    </location>
    <ligand>
        <name>Zn(2+)</name>
        <dbReference type="ChEBI" id="CHEBI:29105"/>
    </ligand>
</feature>
<dbReference type="OrthoDB" id="446759at2759"/>
<keyword evidence="4 8" id="KW-0479">Metal-binding</keyword>
<name>A0A151XFV5_9HYME</name>
<dbReference type="InterPro" id="IPR036283">
    <property type="entry name" value="NOB1_Zf-like_sf"/>
</dbReference>
<feature type="compositionally biased region" description="Polar residues" evidence="10">
    <location>
        <begin position="195"/>
        <end position="210"/>
    </location>
</feature>
<dbReference type="Gene3D" id="6.20.210.10">
    <property type="entry name" value="Nin one binding (NOB1), Zn-ribbon-like"/>
    <property type="match status" value="1"/>
</dbReference>
<feature type="domain" description="Ribonuclease PIN" evidence="12">
    <location>
        <begin position="10"/>
        <end position="96"/>
    </location>
</feature>